<sequence>MFYRQSAFRHLSLFASLVCASLNLSAQETSKTPPAPVPPSQRLLFGYEGIQYNQATLPDSLRQSLYDADMEHFTKQKQIVDAAVFDLYAEAEAKKQGKDKEVLLQEWFKVDEPSEAEVNTFYEKNKERIPVSLAEAKTQIVQFLKQQKVQEKQKTLIAKVKGEGFFELLVAEPVAPIADIHFTGYPAKGNLNADITVVEFADYQCPHCKHAVEDVKKLMAAFGEKIKLVYMDYPINASGISRTVAEGAVCADQQGKFWEYHELAFEQQATLKTDSPQEFAGLLKLDEAAFKKCLAEPATKAKVKTAENEALRLGLAGTPSFFVNGKLVNTVELQSAVQALIK</sequence>
<comment type="similarity">
    <text evidence="1">Belongs to the thioredoxin family. DsbA subfamily.</text>
</comment>
<reference evidence="9" key="1">
    <citation type="submission" date="2016-12" db="EMBL/GenBank/DDBJ databases">
        <title>Complete Genome Sequence of Beggiatoa leptomitiformis D-401.</title>
        <authorList>
            <person name="Fomenkov A."/>
            <person name="Vincze T."/>
            <person name="Grabovich M."/>
            <person name="Anton B.P."/>
            <person name="Dubinina G."/>
            <person name="Orlova M."/>
            <person name="Belousova E."/>
            <person name="Roberts R.J."/>
        </authorList>
    </citation>
    <scope>NUCLEOTIDE SEQUENCE [LARGE SCALE GENOMIC DNA]</scope>
    <source>
        <strain evidence="9">D-401</strain>
    </source>
</reference>
<organism evidence="8 9">
    <name type="scientific">Beggiatoa leptomitoformis</name>
    <dbReference type="NCBI Taxonomy" id="288004"/>
    <lineage>
        <taxon>Bacteria</taxon>
        <taxon>Pseudomonadati</taxon>
        <taxon>Pseudomonadota</taxon>
        <taxon>Gammaproteobacteria</taxon>
        <taxon>Thiotrichales</taxon>
        <taxon>Thiotrichaceae</taxon>
        <taxon>Beggiatoa</taxon>
    </lineage>
</organism>
<dbReference type="PANTHER" id="PTHR13887">
    <property type="entry name" value="GLUTATHIONE S-TRANSFERASE KAPPA"/>
    <property type="match status" value="1"/>
</dbReference>
<dbReference type="STRING" id="288004.AL038_08595"/>
<feature type="domain" description="Thioredoxin" evidence="7">
    <location>
        <begin position="171"/>
        <end position="342"/>
    </location>
</feature>
<keyword evidence="5" id="KW-0676">Redox-active center</keyword>
<evidence type="ECO:0000256" key="3">
    <source>
        <dbReference type="ARBA" id="ARBA00023002"/>
    </source>
</evidence>
<evidence type="ECO:0000256" key="6">
    <source>
        <dbReference type="SAM" id="SignalP"/>
    </source>
</evidence>
<dbReference type="InterPro" id="IPR012336">
    <property type="entry name" value="Thioredoxin-like_fold"/>
</dbReference>
<dbReference type="PROSITE" id="PS51352">
    <property type="entry name" value="THIOREDOXIN_2"/>
    <property type="match status" value="1"/>
</dbReference>
<name>A0A2N9YHJ8_9GAMM</name>
<evidence type="ECO:0000313" key="8">
    <source>
        <dbReference type="EMBL" id="AUI70002.1"/>
    </source>
</evidence>
<evidence type="ECO:0000259" key="7">
    <source>
        <dbReference type="PROSITE" id="PS51352"/>
    </source>
</evidence>
<keyword evidence="3" id="KW-0560">Oxidoreductase</keyword>
<feature type="signal peptide" evidence="6">
    <location>
        <begin position="1"/>
        <end position="26"/>
    </location>
</feature>
<dbReference type="OrthoDB" id="9780340at2"/>
<dbReference type="Gene3D" id="1.10.4030.10">
    <property type="entry name" value="Porin chaperone SurA, peptide-binding domain"/>
    <property type="match status" value="1"/>
</dbReference>
<dbReference type="EMBL" id="CP018889">
    <property type="protein sequence ID" value="AUI70002.1"/>
    <property type="molecule type" value="Genomic_DNA"/>
</dbReference>
<keyword evidence="2 6" id="KW-0732">Signal</keyword>
<dbReference type="RefSeq" id="WP_062151811.1">
    <property type="nucleotide sequence ID" value="NZ_CP012373.2"/>
</dbReference>
<dbReference type="Pfam" id="PF13462">
    <property type="entry name" value="Thioredoxin_4"/>
    <property type="match status" value="1"/>
</dbReference>
<dbReference type="PANTHER" id="PTHR13887:SF14">
    <property type="entry name" value="DISULFIDE BOND FORMATION PROTEIN D"/>
    <property type="match status" value="1"/>
</dbReference>
<dbReference type="Proteomes" id="UP000234271">
    <property type="component" value="Chromosome"/>
</dbReference>
<dbReference type="GO" id="GO:0016491">
    <property type="term" value="F:oxidoreductase activity"/>
    <property type="evidence" value="ECO:0007669"/>
    <property type="project" value="UniProtKB-KW"/>
</dbReference>
<evidence type="ECO:0000256" key="1">
    <source>
        <dbReference type="ARBA" id="ARBA00005791"/>
    </source>
</evidence>
<feature type="chain" id="PRO_5014847976" evidence="6">
    <location>
        <begin position="27"/>
        <end position="342"/>
    </location>
</feature>
<gene>
    <name evidence="8" type="ORF">BLE401_15715</name>
</gene>
<proteinExistence type="inferred from homology"/>
<keyword evidence="9" id="KW-1185">Reference proteome</keyword>
<evidence type="ECO:0000256" key="4">
    <source>
        <dbReference type="ARBA" id="ARBA00023157"/>
    </source>
</evidence>
<dbReference type="Gene3D" id="3.40.30.10">
    <property type="entry name" value="Glutaredoxin"/>
    <property type="match status" value="1"/>
</dbReference>
<keyword evidence="4" id="KW-1015">Disulfide bond</keyword>
<evidence type="ECO:0000256" key="2">
    <source>
        <dbReference type="ARBA" id="ARBA00022729"/>
    </source>
</evidence>
<accession>A0A2N9YHJ8</accession>
<protein>
    <submittedName>
        <fullName evidence="8">Thioredoxin domain-containing protein</fullName>
    </submittedName>
</protein>
<dbReference type="AlphaFoldDB" id="A0A2N9YHJ8"/>
<dbReference type="InterPro" id="IPR013766">
    <property type="entry name" value="Thioredoxin_domain"/>
</dbReference>
<dbReference type="InterPro" id="IPR036249">
    <property type="entry name" value="Thioredoxin-like_sf"/>
</dbReference>
<evidence type="ECO:0000256" key="5">
    <source>
        <dbReference type="ARBA" id="ARBA00023284"/>
    </source>
</evidence>
<evidence type="ECO:0000313" key="9">
    <source>
        <dbReference type="Proteomes" id="UP000234271"/>
    </source>
</evidence>
<dbReference type="KEGG" id="blep:AL038_08595"/>
<dbReference type="SUPFAM" id="SSF52833">
    <property type="entry name" value="Thioredoxin-like"/>
    <property type="match status" value="1"/>
</dbReference>